<keyword evidence="2" id="KW-1185">Reference proteome</keyword>
<comment type="caution">
    <text evidence="1">The sequence shown here is derived from an EMBL/GenBank/DDBJ whole genome shotgun (WGS) entry which is preliminary data.</text>
</comment>
<evidence type="ECO:0000313" key="2">
    <source>
        <dbReference type="Proteomes" id="UP000311919"/>
    </source>
</evidence>
<dbReference type="EMBL" id="SKCS01000401">
    <property type="protein sequence ID" value="TNN08970.1"/>
    <property type="molecule type" value="Genomic_DNA"/>
</dbReference>
<evidence type="ECO:0000313" key="1">
    <source>
        <dbReference type="EMBL" id="TNN08970.1"/>
    </source>
</evidence>
<name>A0A4Z2CYF9_SCHJA</name>
<gene>
    <name evidence="1" type="ORF">EWB00_006674</name>
</gene>
<organism evidence="1 2">
    <name type="scientific">Schistosoma japonicum</name>
    <name type="common">Blood fluke</name>
    <dbReference type="NCBI Taxonomy" id="6182"/>
    <lineage>
        <taxon>Eukaryota</taxon>
        <taxon>Metazoa</taxon>
        <taxon>Spiralia</taxon>
        <taxon>Lophotrochozoa</taxon>
        <taxon>Platyhelminthes</taxon>
        <taxon>Trematoda</taxon>
        <taxon>Digenea</taxon>
        <taxon>Strigeidida</taxon>
        <taxon>Schistosomatoidea</taxon>
        <taxon>Schistosomatidae</taxon>
        <taxon>Schistosoma</taxon>
    </lineage>
</organism>
<reference evidence="1 2" key="1">
    <citation type="submission" date="2019-03" db="EMBL/GenBank/DDBJ databases">
        <title>An improved genome assembly of the fluke Schistosoma japonicum.</title>
        <authorList>
            <person name="Hu W."/>
            <person name="Luo F."/>
            <person name="Yin M."/>
            <person name="Mo X."/>
            <person name="Sun C."/>
            <person name="Wu Q."/>
            <person name="Zhu B."/>
            <person name="Xiang M."/>
            <person name="Wang J."/>
            <person name="Wang Y."/>
            <person name="Zhang T."/>
            <person name="Xu B."/>
            <person name="Zheng H."/>
            <person name="Feng Z."/>
        </authorList>
    </citation>
    <scope>NUCLEOTIDE SEQUENCE [LARGE SCALE GENOMIC DNA]</scope>
    <source>
        <strain evidence="1">HuSjv2</strain>
        <tissue evidence="1">Worms</tissue>
    </source>
</reference>
<dbReference type="OrthoDB" id="6230219at2759"/>
<dbReference type="AlphaFoldDB" id="A0A4Z2CYF9"/>
<accession>A0A4Z2CYF9</accession>
<sequence length="250" mass="29416">MTSIESSIKETIQRILISSGEPLSTSDLVVDLIYDYIRMNANEIRSQLSTRLPELRDLLIICRNQPFRLIRIVKYYRTMCNSSFFKTIGLTVNINEQFSNWLRLHKLFNQLSIPSPNNVNFWQTFNSCLNQMYCKLNKGRLLRLSRIDSKLANESIDEFLSFNRLRQSASFINLTRSRNYQKFLYWFHDCLILLAYLLNGDVLDIIDMVLFNRQKLHINLSSPITPIEIKQVLCIFTNVLYPRKSTLLSL</sequence>
<proteinExistence type="predicted"/>
<protein>
    <submittedName>
        <fullName evidence="1">Uncharacterized protein</fullName>
    </submittedName>
</protein>
<dbReference type="Proteomes" id="UP000311919">
    <property type="component" value="Unassembled WGS sequence"/>
</dbReference>